<dbReference type="EMBL" id="JAKGTH010000007">
    <property type="protein sequence ID" value="MCF4101335.1"/>
    <property type="molecule type" value="Genomic_DNA"/>
</dbReference>
<dbReference type="InterPro" id="IPR043148">
    <property type="entry name" value="TagF_C"/>
</dbReference>
<comment type="caution">
    <text evidence="3">The sequence shown here is derived from an EMBL/GenBank/DDBJ whole genome shotgun (WGS) entry which is preliminary data.</text>
</comment>
<proteinExistence type="inferred from homology"/>
<protein>
    <submittedName>
        <fullName evidence="3">CDP-glycerol glycerophosphotransferase family protein</fullName>
    </submittedName>
</protein>
<dbReference type="InterPro" id="IPR016886">
    <property type="entry name" value="UCP028458_glyceroPtfrase"/>
</dbReference>
<dbReference type="Proteomes" id="UP001179363">
    <property type="component" value="Unassembled WGS sequence"/>
</dbReference>
<reference evidence="3" key="1">
    <citation type="submission" date="2022-01" db="EMBL/GenBank/DDBJ databases">
        <title>Gillisia lutea sp. nov., isolated from marine plastic residues from the Malvarosa beach (Valencia, Spain).</title>
        <authorList>
            <person name="Vidal-Verdu A."/>
            <person name="Molina-Menor E."/>
            <person name="Satari L."/>
            <person name="Pascual J."/>
            <person name="Pereto J."/>
            <person name="Porcar M."/>
        </authorList>
    </citation>
    <scope>NUCLEOTIDE SEQUENCE</scope>
    <source>
        <strain evidence="3">M10.2A</strain>
    </source>
</reference>
<feature type="domain" description="UDP-N-acetylglucosamine 2-epimerase" evidence="2">
    <location>
        <begin position="172"/>
        <end position="310"/>
    </location>
</feature>
<evidence type="ECO:0000256" key="1">
    <source>
        <dbReference type="RuleBase" id="RU003513"/>
    </source>
</evidence>
<dbReference type="InterPro" id="IPR003331">
    <property type="entry name" value="UDP_GlcNAc_Epimerase_2_dom"/>
</dbReference>
<sequence>MKYRFLINISHTYALPIGAPLQKEILQRGYEVKWFSDLEYTKKSFPEHGELLPTIQDAVLYNPHVVLCITNDVADFIPGIKVQIFHGFSADKRSKAKGHFRIRGFFDLYCTQGPSTTTPFLELQNKYKHFEVKETGWSKVDPLFPIKYINTVHPTILVSSTFTPRLSLAHREEVLLEIENLSKVEGWKFIIVLHPKMEKKIVDRVKAMENDSINFYNTTNLIPLMQKADVMFSDTTSAITEFILQKRPVVTFRNNKPGNYLLDIQETSEIRSAIKEALSKPKQLMNAIDANVAKMHPYSDGNSSKRVIDACIDFLHEDKSHLKAKPLNLIRKYKIRKRLKYFTFKTYPKAPTLKK</sequence>
<comment type="similarity">
    <text evidence="1">Belongs to the UDP-N-acetylglucosamine 2-epimerase family.</text>
</comment>
<dbReference type="SUPFAM" id="SSF53756">
    <property type="entry name" value="UDP-Glycosyltransferase/glycogen phosphorylase"/>
    <property type="match status" value="1"/>
</dbReference>
<evidence type="ECO:0000259" key="2">
    <source>
        <dbReference type="Pfam" id="PF02350"/>
    </source>
</evidence>
<evidence type="ECO:0000313" key="3">
    <source>
        <dbReference type="EMBL" id="MCF4101335.1"/>
    </source>
</evidence>
<dbReference type="Gene3D" id="3.40.50.12580">
    <property type="match status" value="1"/>
</dbReference>
<keyword evidence="1" id="KW-0413">Isomerase</keyword>
<dbReference type="PIRSF" id="PIRSF028458">
    <property type="entry name" value="UCP028458_glyceroPtfrase"/>
    <property type="match status" value="1"/>
</dbReference>
<dbReference type="RefSeq" id="WP_236133482.1">
    <property type="nucleotide sequence ID" value="NZ_JAKGTH010000007.1"/>
</dbReference>
<gene>
    <name evidence="3" type="ORF">L1I30_06635</name>
</gene>
<organism evidence="3 4">
    <name type="scientific">Gillisia lutea</name>
    <dbReference type="NCBI Taxonomy" id="2909668"/>
    <lineage>
        <taxon>Bacteria</taxon>
        <taxon>Pseudomonadati</taxon>
        <taxon>Bacteroidota</taxon>
        <taxon>Flavobacteriia</taxon>
        <taxon>Flavobacteriales</taxon>
        <taxon>Flavobacteriaceae</taxon>
        <taxon>Gillisia</taxon>
    </lineage>
</organism>
<dbReference type="Pfam" id="PF02350">
    <property type="entry name" value="Epimerase_2"/>
    <property type="match status" value="1"/>
</dbReference>
<accession>A0ABS9EEN7</accession>
<keyword evidence="4" id="KW-1185">Reference proteome</keyword>
<name>A0ABS9EEN7_9FLAO</name>
<evidence type="ECO:0000313" key="4">
    <source>
        <dbReference type="Proteomes" id="UP001179363"/>
    </source>
</evidence>